<gene>
    <name evidence="2" type="ORF">EJ03DRAFT_80573</name>
</gene>
<protein>
    <submittedName>
        <fullName evidence="2">Uncharacterized protein</fullName>
    </submittedName>
</protein>
<evidence type="ECO:0000256" key="1">
    <source>
        <dbReference type="SAM" id="Phobius"/>
    </source>
</evidence>
<organism evidence="2 3">
    <name type="scientific">Teratosphaeria nubilosa</name>
    <dbReference type="NCBI Taxonomy" id="161662"/>
    <lineage>
        <taxon>Eukaryota</taxon>
        <taxon>Fungi</taxon>
        <taxon>Dikarya</taxon>
        <taxon>Ascomycota</taxon>
        <taxon>Pezizomycotina</taxon>
        <taxon>Dothideomycetes</taxon>
        <taxon>Dothideomycetidae</taxon>
        <taxon>Mycosphaerellales</taxon>
        <taxon>Teratosphaeriaceae</taxon>
        <taxon>Teratosphaeria</taxon>
    </lineage>
</organism>
<evidence type="ECO:0000313" key="2">
    <source>
        <dbReference type="EMBL" id="KAF2770133.1"/>
    </source>
</evidence>
<dbReference type="AlphaFoldDB" id="A0A6G1LB22"/>
<sequence>MRPAQLCMVIAMMSSYLGHIIPFSIVFGPGGRFMNLSIGGCHTYMILDEKQARVHCPIVARTRCGNIDYSSASILAFGAPSANEVVAYPTIDSESSGVSCASLGLWVLASHILWRPFARAE</sequence>
<proteinExistence type="predicted"/>
<dbReference type="EMBL" id="ML995828">
    <property type="protein sequence ID" value="KAF2770133.1"/>
    <property type="molecule type" value="Genomic_DNA"/>
</dbReference>
<keyword evidence="1" id="KW-1133">Transmembrane helix</keyword>
<keyword evidence="1" id="KW-0812">Transmembrane</keyword>
<feature type="transmembrane region" description="Helical" evidence="1">
    <location>
        <begin position="7"/>
        <end position="27"/>
    </location>
</feature>
<accession>A0A6G1LB22</accession>
<dbReference type="Proteomes" id="UP000799436">
    <property type="component" value="Unassembled WGS sequence"/>
</dbReference>
<name>A0A6G1LB22_9PEZI</name>
<keyword evidence="1" id="KW-0472">Membrane</keyword>
<evidence type="ECO:0000313" key="3">
    <source>
        <dbReference type="Proteomes" id="UP000799436"/>
    </source>
</evidence>
<keyword evidence="3" id="KW-1185">Reference proteome</keyword>
<reference evidence="2" key="1">
    <citation type="journal article" date="2020" name="Stud. Mycol.">
        <title>101 Dothideomycetes genomes: a test case for predicting lifestyles and emergence of pathogens.</title>
        <authorList>
            <person name="Haridas S."/>
            <person name="Albert R."/>
            <person name="Binder M."/>
            <person name="Bloem J."/>
            <person name="Labutti K."/>
            <person name="Salamov A."/>
            <person name="Andreopoulos B."/>
            <person name="Baker S."/>
            <person name="Barry K."/>
            <person name="Bills G."/>
            <person name="Bluhm B."/>
            <person name="Cannon C."/>
            <person name="Castanera R."/>
            <person name="Culley D."/>
            <person name="Daum C."/>
            <person name="Ezra D."/>
            <person name="Gonzalez J."/>
            <person name="Henrissat B."/>
            <person name="Kuo A."/>
            <person name="Liang C."/>
            <person name="Lipzen A."/>
            <person name="Lutzoni F."/>
            <person name="Magnuson J."/>
            <person name="Mondo S."/>
            <person name="Nolan M."/>
            <person name="Ohm R."/>
            <person name="Pangilinan J."/>
            <person name="Park H.-J."/>
            <person name="Ramirez L."/>
            <person name="Alfaro M."/>
            <person name="Sun H."/>
            <person name="Tritt A."/>
            <person name="Yoshinaga Y."/>
            <person name="Zwiers L.-H."/>
            <person name="Turgeon B."/>
            <person name="Goodwin S."/>
            <person name="Spatafora J."/>
            <person name="Crous P."/>
            <person name="Grigoriev I."/>
        </authorList>
    </citation>
    <scope>NUCLEOTIDE SEQUENCE</scope>
    <source>
        <strain evidence="2">CBS 116005</strain>
    </source>
</reference>